<evidence type="ECO:0008006" key="3">
    <source>
        <dbReference type="Google" id="ProtNLM"/>
    </source>
</evidence>
<name>A0A809Y6U4_9BRAD</name>
<proteinExistence type="predicted"/>
<evidence type="ECO:0000313" key="1">
    <source>
        <dbReference type="EMBL" id="BCE35896.1"/>
    </source>
</evidence>
<dbReference type="InterPro" id="IPR036086">
    <property type="entry name" value="ParB/Sulfiredoxin_sf"/>
</dbReference>
<evidence type="ECO:0000313" key="2">
    <source>
        <dbReference type="EMBL" id="BCE79500.1"/>
    </source>
</evidence>
<dbReference type="SUPFAM" id="SSF110849">
    <property type="entry name" value="ParB/Sulfiredoxin"/>
    <property type="match status" value="1"/>
</dbReference>
<organism evidence="1">
    <name type="scientific">Bradyrhizobium diazoefficiens</name>
    <dbReference type="NCBI Taxonomy" id="1355477"/>
    <lineage>
        <taxon>Bacteria</taxon>
        <taxon>Pseudomonadati</taxon>
        <taxon>Pseudomonadota</taxon>
        <taxon>Alphaproteobacteria</taxon>
        <taxon>Hyphomicrobiales</taxon>
        <taxon>Nitrobacteraceae</taxon>
        <taxon>Bradyrhizobium</taxon>
    </lineage>
</organism>
<dbReference type="EMBL" id="AP023093">
    <property type="protein sequence ID" value="BCE35896.1"/>
    <property type="molecule type" value="Genomic_DNA"/>
</dbReference>
<accession>A0A809Y6U4</accession>
<dbReference type="RefSeq" id="WP_182872476.1">
    <property type="nucleotide sequence ID" value="NZ_AP022639.1"/>
</dbReference>
<reference evidence="2" key="2">
    <citation type="submission" date="2020-05" db="EMBL/GenBank/DDBJ databases">
        <title>Complete genome sequence of Bradyrhizobium diazoefficiens XF9 isolated from soybean nodule.</title>
        <authorList>
            <person name="Noda R."/>
            <person name="Kakizaki K."/>
            <person name="Minamisawa K."/>
        </authorList>
    </citation>
    <scope>NUCLEOTIDE SEQUENCE</scope>
    <source>
        <strain evidence="2">XF9</strain>
    </source>
</reference>
<gene>
    <name evidence="1" type="ORF">XF3B_09270</name>
    <name evidence="2" type="ORF">XF9B_09210</name>
</gene>
<dbReference type="AlphaFoldDB" id="A0A809Y6U4"/>
<reference evidence="1" key="1">
    <citation type="submission" date="2020-05" db="EMBL/GenBank/DDBJ databases">
        <title>Complete genome sequence of Bradyrhizobium diazoefficiens XF3 isolated from soybean nodule.</title>
        <authorList>
            <person name="Noda R."/>
            <person name="Kakizaki K."/>
            <person name="Minamisawa K."/>
        </authorList>
    </citation>
    <scope>NUCLEOTIDE SEQUENCE</scope>
    <source>
        <strain evidence="1">XF3</strain>
    </source>
</reference>
<sequence>MTKKVKDQQAFHDAIVGRPLTSEEMLEILNTNCTYEEAQSRSKERARIRKAAARIKGRSPDDWPTFDVLWDLSSVNFYRVFDGADPDSVAEDECVLILDVPLANIDAALTPYWHRTAAEVWSVGDPNKAARAVVHWAEGGLMTPPLLVSTSDGKLAIAGGNHRLAVARAKGVIHLPILVKSAEEARVRQILKI</sequence>
<dbReference type="EMBL" id="AP023098">
    <property type="protein sequence ID" value="BCE79500.1"/>
    <property type="molecule type" value="Genomic_DNA"/>
</dbReference>
<protein>
    <recommendedName>
        <fullName evidence="3">ParB/Sulfiredoxin domain-containing protein</fullName>
    </recommendedName>
</protein>